<dbReference type="STRING" id="1255658.FM114_16360"/>
<dbReference type="InterPro" id="IPR045063">
    <property type="entry name" value="Dynamin_N"/>
</dbReference>
<gene>
    <name evidence="2" type="ORF">FM114_16360</name>
</gene>
<dbReference type="InterPro" id="IPR005662">
    <property type="entry name" value="GTPase_Era-like"/>
</dbReference>
<dbReference type="Pfam" id="PF00350">
    <property type="entry name" value="Dynamin_N"/>
    <property type="match status" value="1"/>
</dbReference>
<feature type="domain" description="Dynamin N-terminal" evidence="1">
    <location>
        <begin position="61"/>
        <end position="196"/>
    </location>
</feature>
<dbReference type="SUPFAM" id="SSF52540">
    <property type="entry name" value="P-loop containing nucleoside triphosphate hydrolases"/>
    <property type="match status" value="1"/>
</dbReference>
<dbReference type="PANTHER" id="PTHR42698">
    <property type="entry name" value="GTPASE ERA"/>
    <property type="match status" value="1"/>
</dbReference>
<dbReference type="Gene3D" id="3.40.50.300">
    <property type="entry name" value="P-loop containing nucleotide triphosphate hydrolases"/>
    <property type="match status" value="1"/>
</dbReference>
<dbReference type="PANTHER" id="PTHR42698:SF1">
    <property type="entry name" value="GTPASE ERA, MITOCHONDRIAL"/>
    <property type="match status" value="1"/>
</dbReference>
<dbReference type="GO" id="GO:0019843">
    <property type="term" value="F:rRNA binding"/>
    <property type="evidence" value="ECO:0007669"/>
    <property type="project" value="TreeGrafter"/>
</dbReference>
<dbReference type="RefSeq" id="WP_094766211.1">
    <property type="nucleotide sequence ID" value="NZ_FUKQ01000064.1"/>
</dbReference>
<organism evidence="2 3">
    <name type="scientific">Luteococcus japonicus LSP_Lj1</name>
    <dbReference type="NCBI Taxonomy" id="1255658"/>
    <lineage>
        <taxon>Bacteria</taxon>
        <taxon>Bacillati</taxon>
        <taxon>Actinomycetota</taxon>
        <taxon>Actinomycetes</taxon>
        <taxon>Propionibacteriales</taxon>
        <taxon>Propionibacteriaceae</taxon>
        <taxon>Luteococcus</taxon>
    </lineage>
</organism>
<proteinExistence type="predicted"/>
<dbReference type="InterPro" id="IPR027417">
    <property type="entry name" value="P-loop_NTPase"/>
</dbReference>
<dbReference type="Proteomes" id="UP000188342">
    <property type="component" value="Unassembled WGS sequence"/>
</dbReference>
<keyword evidence="3" id="KW-1185">Reference proteome</keyword>
<evidence type="ECO:0000313" key="2">
    <source>
        <dbReference type="EMBL" id="SJN45862.1"/>
    </source>
</evidence>
<evidence type="ECO:0000259" key="1">
    <source>
        <dbReference type="Pfam" id="PF00350"/>
    </source>
</evidence>
<name>A0A1R4KNM6_9ACTN</name>
<accession>A0A1R4KNM6</accession>
<reference evidence="2 3" key="1">
    <citation type="submission" date="2017-02" db="EMBL/GenBank/DDBJ databases">
        <authorList>
            <person name="Peterson S.W."/>
        </authorList>
    </citation>
    <scope>NUCLEOTIDE SEQUENCE [LARGE SCALE GENOMIC DNA]</scope>
    <source>
        <strain evidence="2 3">LSP_Lj1</strain>
    </source>
</reference>
<dbReference type="GO" id="GO:0005525">
    <property type="term" value="F:GTP binding"/>
    <property type="evidence" value="ECO:0007669"/>
    <property type="project" value="InterPro"/>
</dbReference>
<dbReference type="GO" id="GO:0043024">
    <property type="term" value="F:ribosomal small subunit binding"/>
    <property type="evidence" value="ECO:0007669"/>
    <property type="project" value="TreeGrafter"/>
</dbReference>
<dbReference type="AlphaFoldDB" id="A0A1R4KNM6"/>
<dbReference type="GO" id="GO:0000028">
    <property type="term" value="P:ribosomal small subunit assembly"/>
    <property type="evidence" value="ECO:0007669"/>
    <property type="project" value="TreeGrafter"/>
</dbReference>
<dbReference type="OrthoDB" id="207675at2"/>
<evidence type="ECO:0000313" key="3">
    <source>
        <dbReference type="Proteomes" id="UP000188342"/>
    </source>
</evidence>
<dbReference type="EMBL" id="FUKQ01000064">
    <property type="protein sequence ID" value="SJN45862.1"/>
    <property type="molecule type" value="Genomic_DNA"/>
</dbReference>
<sequence>MSSTRLMQALTELRESLAPVRLPLPLPQAMEQARSARDMQRQLDDYILPRLATIEAPLLAVVGGSTGAGKSTLVNSLIGRIVTTPGVIRPTTKSPVLICHPDDVKWFQDDRILPGLVRSRSSSQDQNTLQIVEEPSLPQGLAIIDAPDVDSVVEQNRNLAAQLLQAADLWVFVTSAARYADAVPWDFLKAAVDRAAAVAVVLDRIPPAAMNQVPPHLGKLMTERGLADSPLFAVPETETTAEGLLPDAAVSPIRTWLATLAADAASRQRVVLQTLDGAIGALVTKAPPVADAVEAQAEALATLRDDVAKSYQEAVRQVSVQSADGTLLRGEVLARWQDFVGTGEFMKTMEQKIGWLRDRVFATVKGTPPEAEGVKVAVESGLEALVREQGEAAAERAESAWRATAYGRDVLRNWSGEDLSRASTGFSDEVARAIRDWQGDVLELVSAEGMDKRSKARYLALGVNGVSAALMMVVFAHTGGLTGAEVGIAGGSVVLAQRVLEAVFGDDAVRKLANQAKASLDARVEAVMGNELKRYDDALASLAGDLDQAVRIREAAEEVNFARHEGYDDALPAAPEQAAIEAPQTQALPAARETVQLNTITEAHDAEVVDAEIVQENR</sequence>
<protein>
    <submittedName>
        <fullName evidence="2">Putative ABC iron siderophore transporter, fused permease and ATPase domains</fullName>
    </submittedName>
</protein>
<dbReference type="GO" id="GO:0005829">
    <property type="term" value="C:cytosol"/>
    <property type="evidence" value="ECO:0007669"/>
    <property type="project" value="TreeGrafter"/>
</dbReference>